<feature type="domain" description="Flavin reductase like" evidence="4">
    <location>
        <begin position="34"/>
        <end position="176"/>
    </location>
</feature>
<dbReference type="GO" id="GO:0010181">
    <property type="term" value="F:FMN binding"/>
    <property type="evidence" value="ECO:0007669"/>
    <property type="project" value="InterPro"/>
</dbReference>
<keyword evidence="6" id="KW-1185">Reference proteome</keyword>
<evidence type="ECO:0000256" key="2">
    <source>
        <dbReference type="ARBA" id="ARBA00023002"/>
    </source>
</evidence>
<dbReference type="Proteomes" id="UP000077342">
    <property type="component" value="Unassembled WGS sequence"/>
</dbReference>
<sequence length="186" mass="19552">MTNASAHSSQPDRRPDQVWTLGGPVDATSMRNAMGAFPSGVTVLTTRLGDRSVGMTISSFASVSLDPPLLLQCVARSAGSLPAFRIGSSVAVNVLANDQASLARRFASKVDDRFEGVAFDTDDCGCPVLVGAAASVSGFIDRIYDAGDHVILLIRACAVRRAGGLPLLYYSGRMHDWADTVHPVAS</sequence>
<comment type="similarity">
    <text evidence="1">Belongs to the non-flavoprotein flavin reductase family.</text>
</comment>
<comment type="caution">
    <text evidence="5">The sequence shown here is derived from an EMBL/GenBank/DDBJ whole genome shotgun (WGS) entry which is preliminary data.</text>
</comment>
<gene>
    <name evidence="5" type="ORF">A4G28_01465</name>
</gene>
<dbReference type="Gene3D" id="2.30.110.10">
    <property type="entry name" value="Electron Transport, Fmn-binding Protein, Chain A"/>
    <property type="match status" value="1"/>
</dbReference>
<accession>A0A163VU99</accession>
<keyword evidence="2" id="KW-0560">Oxidoreductase</keyword>
<organism evidence="5 6">
    <name type="scientific">Mycobacterium ostraviense</name>
    <dbReference type="NCBI Taxonomy" id="2738409"/>
    <lineage>
        <taxon>Bacteria</taxon>
        <taxon>Bacillati</taxon>
        <taxon>Actinomycetota</taxon>
        <taxon>Actinomycetes</taxon>
        <taxon>Mycobacteriales</taxon>
        <taxon>Mycobacteriaceae</taxon>
        <taxon>Mycobacterium</taxon>
    </lineage>
</organism>
<dbReference type="InterPro" id="IPR050268">
    <property type="entry name" value="NADH-dep_flavin_reductase"/>
</dbReference>
<evidence type="ECO:0000313" key="6">
    <source>
        <dbReference type="Proteomes" id="UP000077342"/>
    </source>
</evidence>
<feature type="region of interest" description="Disordered" evidence="3">
    <location>
        <begin position="1"/>
        <end position="23"/>
    </location>
</feature>
<protein>
    <recommendedName>
        <fullName evidence="4">Flavin reductase like domain-containing protein</fullName>
    </recommendedName>
</protein>
<dbReference type="GO" id="GO:0042602">
    <property type="term" value="F:riboflavin reductase (NADPH) activity"/>
    <property type="evidence" value="ECO:0007669"/>
    <property type="project" value="TreeGrafter"/>
</dbReference>
<dbReference type="AlphaFoldDB" id="A0A163VU99"/>
<dbReference type="InterPro" id="IPR002563">
    <property type="entry name" value="Flavin_Rdtase-like_dom"/>
</dbReference>
<evidence type="ECO:0000259" key="4">
    <source>
        <dbReference type="SMART" id="SM00903"/>
    </source>
</evidence>
<dbReference type="SUPFAM" id="SSF50475">
    <property type="entry name" value="FMN-binding split barrel"/>
    <property type="match status" value="1"/>
</dbReference>
<dbReference type="RefSeq" id="WP_201258303.1">
    <property type="nucleotide sequence ID" value="NZ_CP089224.1"/>
</dbReference>
<dbReference type="SMART" id="SM00903">
    <property type="entry name" value="Flavin_Reduct"/>
    <property type="match status" value="1"/>
</dbReference>
<dbReference type="PANTHER" id="PTHR30466:SF1">
    <property type="entry name" value="FMN REDUCTASE (NADH) RUTF"/>
    <property type="match status" value="1"/>
</dbReference>
<dbReference type="Pfam" id="PF01613">
    <property type="entry name" value="Flavin_Reduct"/>
    <property type="match status" value="1"/>
</dbReference>
<evidence type="ECO:0000256" key="3">
    <source>
        <dbReference type="SAM" id="MobiDB-lite"/>
    </source>
</evidence>
<evidence type="ECO:0000256" key="1">
    <source>
        <dbReference type="ARBA" id="ARBA00008898"/>
    </source>
</evidence>
<evidence type="ECO:0000313" key="5">
    <source>
        <dbReference type="EMBL" id="KZS57706.1"/>
    </source>
</evidence>
<name>A0A163VU99_9MYCO</name>
<reference evidence="6" key="1">
    <citation type="submission" date="2016-04" db="EMBL/GenBank/DDBJ databases">
        <authorList>
            <person name="Strapagiel D."/>
            <person name="Borowka P."/>
            <person name="Marciniak B."/>
            <person name="Bakula Z."/>
            <person name="Van Ingen J."/>
            <person name="Safianowska A."/>
            <person name="Dziadek J."/>
            <person name="Jagielski T."/>
        </authorList>
    </citation>
    <scope>NUCLEOTIDE SEQUENCE [LARGE SCALE GENOMIC DNA]</scope>
    <source>
        <strain evidence="6">1010001458</strain>
    </source>
</reference>
<dbReference type="EMBL" id="LWCI01000158">
    <property type="protein sequence ID" value="KZS57706.1"/>
    <property type="molecule type" value="Genomic_DNA"/>
</dbReference>
<dbReference type="PANTHER" id="PTHR30466">
    <property type="entry name" value="FLAVIN REDUCTASE"/>
    <property type="match status" value="1"/>
</dbReference>
<dbReference type="InterPro" id="IPR012349">
    <property type="entry name" value="Split_barrel_FMN-bd"/>
</dbReference>
<proteinExistence type="inferred from homology"/>